<evidence type="ECO:0000313" key="3">
    <source>
        <dbReference type="EMBL" id="GAA4426659.1"/>
    </source>
</evidence>
<evidence type="ECO:0000256" key="2">
    <source>
        <dbReference type="SAM" id="SignalP"/>
    </source>
</evidence>
<keyword evidence="1" id="KW-1133">Transmembrane helix</keyword>
<feature type="chain" id="PRO_5046414620" evidence="2">
    <location>
        <begin position="21"/>
        <end position="97"/>
    </location>
</feature>
<keyword evidence="1" id="KW-0472">Membrane</keyword>
<evidence type="ECO:0000313" key="4">
    <source>
        <dbReference type="Proteomes" id="UP001501788"/>
    </source>
</evidence>
<gene>
    <name evidence="3" type="ORF">GCM10023090_22880</name>
</gene>
<reference evidence="4" key="1">
    <citation type="journal article" date="2019" name="Int. J. Syst. Evol. Microbiol.">
        <title>The Global Catalogue of Microorganisms (GCM) 10K type strain sequencing project: providing services to taxonomists for standard genome sequencing and annotation.</title>
        <authorList>
            <consortium name="The Broad Institute Genomics Platform"/>
            <consortium name="The Broad Institute Genome Sequencing Center for Infectious Disease"/>
            <person name="Wu L."/>
            <person name="Ma J."/>
        </authorList>
    </citation>
    <scope>NUCLEOTIDE SEQUENCE [LARGE SCALE GENOMIC DNA]</scope>
    <source>
        <strain evidence="4">JCM 31890</strain>
    </source>
</reference>
<feature type="transmembrane region" description="Helical" evidence="1">
    <location>
        <begin position="41"/>
        <end position="60"/>
    </location>
</feature>
<accession>A0ABP8LE24</accession>
<evidence type="ECO:0000256" key="1">
    <source>
        <dbReference type="SAM" id="Phobius"/>
    </source>
</evidence>
<feature type="transmembrane region" description="Helical" evidence="1">
    <location>
        <begin position="67"/>
        <end position="86"/>
    </location>
</feature>
<organism evidence="3 4">
    <name type="scientific">Acidovorax lacteus</name>
    <dbReference type="NCBI Taxonomy" id="1924988"/>
    <lineage>
        <taxon>Bacteria</taxon>
        <taxon>Pseudomonadati</taxon>
        <taxon>Pseudomonadota</taxon>
        <taxon>Betaproteobacteria</taxon>
        <taxon>Burkholderiales</taxon>
        <taxon>Comamonadaceae</taxon>
        <taxon>Acidovorax</taxon>
    </lineage>
</organism>
<dbReference type="Proteomes" id="UP001501788">
    <property type="component" value="Unassembled WGS sequence"/>
</dbReference>
<protein>
    <submittedName>
        <fullName evidence="3">Uncharacterized protein</fullName>
    </submittedName>
</protein>
<dbReference type="RefSeq" id="WP_345065054.1">
    <property type="nucleotide sequence ID" value="NZ_BAABEX010000026.1"/>
</dbReference>
<feature type="signal peptide" evidence="2">
    <location>
        <begin position="1"/>
        <end position="20"/>
    </location>
</feature>
<keyword evidence="1" id="KW-0812">Transmembrane</keyword>
<comment type="caution">
    <text evidence="3">The sequence shown here is derived from an EMBL/GenBank/DDBJ whole genome shotgun (WGS) entry which is preliminary data.</text>
</comment>
<proteinExistence type="predicted"/>
<keyword evidence="4" id="KW-1185">Reference proteome</keyword>
<sequence>MLVVVLFAASMHFMHQSGCAADLKTGSTGDISEALRLESGAAGYGLASGTLLVLLVASFARSALGRVGVAAATGLLFYAVFLAGAFEVAVEAAKSCL</sequence>
<dbReference type="EMBL" id="BAABEX010000026">
    <property type="protein sequence ID" value="GAA4426659.1"/>
    <property type="molecule type" value="Genomic_DNA"/>
</dbReference>
<keyword evidence="2" id="KW-0732">Signal</keyword>
<name>A0ABP8LE24_9BURK</name>